<name>A0A4R4ZWM9_9ACTN</name>
<reference evidence="2 3" key="1">
    <citation type="submission" date="2019-03" db="EMBL/GenBank/DDBJ databases">
        <title>Draft genome sequences of novel Actinobacteria.</title>
        <authorList>
            <person name="Sahin N."/>
            <person name="Ay H."/>
            <person name="Saygin H."/>
        </authorList>
    </citation>
    <scope>NUCLEOTIDE SEQUENCE [LARGE SCALE GENOMIC DNA]</scope>
    <source>
        <strain evidence="2 3">H3C3</strain>
    </source>
</reference>
<gene>
    <name evidence="2" type="ORF">E1298_43400</name>
</gene>
<evidence type="ECO:0000256" key="1">
    <source>
        <dbReference type="SAM" id="MobiDB-lite"/>
    </source>
</evidence>
<evidence type="ECO:0000313" key="2">
    <source>
        <dbReference type="EMBL" id="TDD63688.1"/>
    </source>
</evidence>
<feature type="compositionally biased region" description="Polar residues" evidence="1">
    <location>
        <begin position="37"/>
        <end position="47"/>
    </location>
</feature>
<dbReference type="Proteomes" id="UP000294513">
    <property type="component" value="Unassembled WGS sequence"/>
</dbReference>
<organism evidence="2 3">
    <name type="scientific">Actinomadura rubrisoli</name>
    <dbReference type="NCBI Taxonomy" id="2530368"/>
    <lineage>
        <taxon>Bacteria</taxon>
        <taxon>Bacillati</taxon>
        <taxon>Actinomycetota</taxon>
        <taxon>Actinomycetes</taxon>
        <taxon>Streptosporangiales</taxon>
        <taxon>Thermomonosporaceae</taxon>
        <taxon>Actinomadura</taxon>
    </lineage>
</organism>
<proteinExistence type="predicted"/>
<dbReference type="OrthoDB" id="3763497at2"/>
<comment type="caution">
    <text evidence="2">The sequence shown here is derived from an EMBL/GenBank/DDBJ whole genome shotgun (WGS) entry which is preliminary data.</text>
</comment>
<dbReference type="EMBL" id="SMKU01000478">
    <property type="protein sequence ID" value="TDD63688.1"/>
    <property type="molecule type" value="Genomic_DNA"/>
</dbReference>
<sequence length="362" mass="37682">MPSSFGSEPLPEPKSIVPESWFAQPRKPQEPDAEATQMWTPQAQPGDQSWGAPMHAAGGGPQGEATMLDGTVLDGATQMAPGPAMGSGMPADQGTRLDFNAGPGQNGLMGAPPMGAGGPMGAGMPPMGPGGPMGGQAGPGDPAFPGYQHQPPARSGGGTSKPLLIAVSALVAVAVAAVAFVVWPSGDGSDPGAKPAKPRPGNTKVAQTNQIPSASRQQAGAMNAVLNASVDTRRVLAGALGRARTCKDLPTAIQGFQTVAQRRQNQLRRTQSLKLDKLSNGERLRGSLRQALQASLEVDQALLLWAQRNQRKCKGKPRPDAAHAPGRAVSEQRATLAKRQFVVLWNPVAKRTGQPQRSWQRV</sequence>
<evidence type="ECO:0000313" key="3">
    <source>
        <dbReference type="Proteomes" id="UP000294513"/>
    </source>
</evidence>
<dbReference type="AlphaFoldDB" id="A0A4R4ZWM9"/>
<accession>A0A4R4ZWM9</accession>
<feature type="region of interest" description="Disordered" evidence="1">
    <location>
        <begin position="1"/>
        <end position="157"/>
    </location>
</feature>
<keyword evidence="3" id="KW-1185">Reference proteome</keyword>
<feature type="region of interest" description="Disordered" evidence="1">
    <location>
        <begin position="184"/>
        <end position="206"/>
    </location>
</feature>
<protein>
    <submittedName>
        <fullName evidence="2">Uncharacterized protein</fullName>
    </submittedName>
</protein>